<evidence type="ECO:0000313" key="2">
    <source>
        <dbReference type="EMBL" id="OHX20246.1"/>
    </source>
</evidence>
<dbReference type="AlphaFoldDB" id="A0A1S1X3H8"/>
<keyword evidence="4" id="KW-1185">Reference proteome</keyword>
<dbReference type="RefSeq" id="WP_071112670.1">
    <property type="nucleotide sequence ID" value="NZ_MKCS01000001.1"/>
</dbReference>
<proteinExistence type="predicted"/>
<evidence type="ECO:0008006" key="5">
    <source>
        <dbReference type="Google" id="ProtNLM"/>
    </source>
</evidence>
<evidence type="ECO:0000313" key="3">
    <source>
        <dbReference type="Proteomes" id="UP000180088"/>
    </source>
</evidence>
<evidence type="ECO:0000313" key="4">
    <source>
        <dbReference type="Proteomes" id="UP000180280"/>
    </source>
</evidence>
<organism evidence="1 3">
    <name type="scientific">Chromobacterium sphagni</name>
    <dbReference type="NCBI Taxonomy" id="1903179"/>
    <lineage>
        <taxon>Bacteria</taxon>
        <taxon>Pseudomonadati</taxon>
        <taxon>Pseudomonadota</taxon>
        <taxon>Betaproteobacteria</taxon>
        <taxon>Neisseriales</taxon>
        <taxon>Chromobacteriaceae</taxon>
        <taxon>Chromobacterium</taxon>
    </lineage>
</organism>
<dbReference type="EMBL" id="MKCT01000017">
    <property type="protein sequence ID" value="OHX20246.1"/>
    <property type="molecule type" value="Genomic_DNA"/>
</dbReference>
<dbReference type="Proteomes" id="UP000180280">
    <property type="component" value="Unassembled WGS sequence"/>
</dbReference>
<dbReference type="Proteomes" id="UP000180088">
    <property type="component" value="Unassembled WGS sequence"/>
</dbReference>
<dbReference type="PROSITE" id="PS51257">
    <property type="entry name" value="PROKAR_LIPOPROTEIN"/>
    <property type="match status" value="1"/>
</dbReference>
<gene>
    <name evidence="2" type="ORF">BI344_07040</name>
    <name evidence="1" type="ORF">BI347_11340</name>
</gene>
<reference evidence="3 4" key="1">
    <citation type="submission" date="2016-09" db="EMBL/GenBank/DDBJ databases">
        <title>Chromobacterium muskegensis sp. nov., an insecticidal bacterium isolated from Sphagnum bogs.</title>
        <authorList>
            <person name="Sparks M.E."/>
            <person name="Blackburn M.B."/>
            <person name="Gundersen-Rindal D.E."/>
            <person name="Mitchell A."/>
            <person name="Farrar R."/>
            <person name="Kuhar D."/>
        </authorList>
    </citation>
    <scope>NUCLEOTIDE SEQUENCE [LARGE SCALE GENOMIC DNA]</scope>
    <source>
        <strain evidence="2 4">14B-1</strain>
        <strain evidence="1 3">37-2</strain>
    </source>
</reference>
<dbReference type="OrthoDB" id="8589311at2"/>
<comment type="caution">
    <text evidence="1">The sequence shown here is derived from an EMBL/GenBank/DDBJ whole genome shotgun (WGS) entry which is preliminary data.</text>
</comment>
<name>A0A1S1X3H8_9NEIS</name>
<accession>A0A1S1X3H8</accession>
<sequence>MNKLWLPLWLLSLAGCSMIPTQEGYAQKVYRWQGRDINELLGAWGAPTKSMKMPNGNTLYTYDKESTEQQPLTQNTRFEPGTKLSVTDSNGQTRVVETPGRWVNGGVSGGGSIHYQCTTNFVVDKKTQEVLSVSFDGNNCLALPRQ</sequence>
<evidence type="ECO:0000313" key="1">
    <source>
        <dbReference type="EMBL" id="OHX14037.1"/>
    </source>
</evidence>
<dbReference type="EMBL" id="MKCS01000001">
    <property type="protein sequence ID" value="OHX14037.1"/>
    <property type="molecule type" value="Genomic_DNA"/>
</dbReference>
<protein>
    <recommendedName>
        <fullName evidence="5">Lipoprotein</fullName>
    </recommendedName>
</protein>